<gene>
    <name evidence="1" type="ORF">FWK35_00016221</name>
</gene>
<organism evidence="1 2">
    <name type="scientific">Aphis craccivora</name>
    <name type="common">Cowpea aphid</name>
    <dbReference type="NCBI Taxonomy" id="307492"/>
    <lineage>
        <taxon>Eukaryota</taxon>
        <taxon>Metazoa</taxon>
        <taxon>Ecdysozoa</taxon>
        <taxon>Arthropoda</taxon>
        <taxon>Hexapoda</taxon>
        <taxon>Insecta</taxon>
        <taxon>Pterygota</taxon>
        <taxon>Neoptera</taxon>
        <taxon>Paraneoptera</taxon>
        <taxon>Hemiptera</taxon>
        <taxon>Sternorrhyncha</taxon>
        <taxon>Aphidomorpha</taxon>
        <taxon>Aphidoidea</taxon>
        <taxon>Aphididae</taxon>
        <taxon>Aphidini</taxon>
        <taxon>Aphis</taxon>
        <taxon>Aphis</taxon>
    </lineage>
</organism>
<protein>
    <submittedName>
        <fullName evidence="1">Uncharacterized protein</fullName>
    </submittedName>
</protein>
<name>A0A6G0Y8S5_APHCR</name>
<accession>A0A6G0Y8S5</accession>
<comment type="caution">
    <text evidence="1">The sequence shown here is derived from an EMBL/GenBank/DDBJ whole genome shotgun (WGS) entry which is preliminary data.</text>
</comment>
<sequence length="304" mass="35683">MALTTLKRLFSSLMLICKMKYVDVIISKMKLIPNEIAENAPIINFNVQNFNLFLMFDNYLFIGSKQICVHKIMTSTKITDNLFKQNPEFGTLIHDAFDQFIQCAKFNVIYNHIHKYHDMQCTFTEYGYQIYKYEKDELKFNIIIPMMKSLIEHILTFTKIIKINYHPKNSQPTSKSTNKYFLISNTTSKIHNVNKTILYKTIINIPISLFQFYSLRYNNPINFNVSILKKQTSFLKQNLTSILQNHLNINLDSFTSDFRTNLEILIPSKNNELTCLINTPQSIVKKKKPSFYPRDNGEGSKNKY</sequence>
<evidence type="ECO:0000313" key="1">
    <source>
        <dbReference type="EMBL" id="KAF0751062.1"/>
    </source>
</evidence>
<keyword evidence="2" id="KW-1185">Reference proteome</keyword>
<evidence type="ECO:0000313" key="2">
    <source>
        <dbReference type="Proteomes" id="UP000478052"/>
    </source>
</evidence>
<reference evidence="1 2" key="1">
    <citation type="submission" date="2019-08" db="EMBL/GenBank/DDBJ databases">
        <title>Whole genome of Aphis craccivora.</title>
        <authorList>
            <person name="Voronova N.V."/>
            <person name="Shulinski R.S."/>
            <person name="Bandarenka Y.V."/>
            <person name="Zhorov D.G."/>
            <person name="Warner D."/>
        </authorList>
    </citation>
    <scope>NUCLEOTIDE SEQUENCE [LARGE SCALE GENOMIC DNA]</scope>
    <source>
        <strain evidence="1">180601</strain>
        <tissue evidence="1">Whole Body</tissue>
    </source>
</reference>
<dbReference type="Proteomes" id="UP000478052">
    <property type="component" value="Unassembled WGS sequence"/>
</dbReference>
<proteinExistence type="predicted"/>
<dbReference type="EMBL" id="VUJU01005491">
    <property type="protein sequence ID" value="KAF0751062.1"/>
    <property type="molecule type" value="Genomic_DNA"/>
</dbReference>
<dbReference type="AlphaFoldDB" id="A0A6G0Y8S5"/>